<evidence type="ECO:0000256" key="5">
    <source>
        <dbReference type="SAM" id="Phobius"/>
    </source>
</evidence>
<comment type="subcellular location">
    <subcellularLocation>
        <location evidence="1">Cell membrane</location>
        <topology evidence="1">Multi-pass membrane protein</topology>
    </subcellularLocation>
</comment>
<evidence type="ECO:0000256" key="4">
    <source>
        <dbReference type="ARBA" id="ARBA00023136"/>
    </source>
</evidence>
<evidence type="ECO:0000313" key="8">
    <source>
        <dbReference type="Proteomes" id="UP000593758"/>
    </source>
</evidence>
<dbReference type="PANTHER" id="PTHR23531">
    <property type="entry name" value="QUINOLENE RESISTANCE PROTEIN NORA"/>
    <property type="match status" value="1"/>
</dbReference>
<dbReference type="Proteomes" id="UP000593758">
    <property type="component" value="Chromosome"/>
</dbReference>
<proteinExistence type="predicted"/>
<evidence type="ECO:0000256" key="1">
    <source>
        <dbReference type="ARBA" id="ARBA00004651"/>
    </source>
</evidence>
<dbReference type="InterPro" id="IPR011701">
    <property type="entry name" value="MFS"/>
</dbReference>
<keyword evidence="2 5" id="KW-0812">Transmembrane</keyword>
<dbReference type="Gene3D" id="1.20.1250.20">
    <property type="entry name" value="MFS general substrate transporter like domains"/>
    <property type="match status" value="1"/>
</dbReference>
<dbReference type="InterPro" id="IPR052714">
    <property type="entry name" value="MFS_Exporter"/>
</dbReference>
<dbReference type="PROSITE" id="PS50850">
    <property type="entry name" value="MFS"/>
    <property type="match status" value="1"/>
</dbReference>
<evidence type="ECO:0000256" key="3">
    <source>
        <dbReference type="ARBA" id="ARBA00022989"/>
    </source>
</evidence>
<sequence>MHTAPDRLFHRDMVLLLVATVGALANYALMLPVAPLWAAEGGASEALVGTITGAMMATTVLTQLAMGWIFRIATLRQMIVVGSLLLGVATPAYLASTAVAPLVLISGVRGVGFALVVVAGAALAAELAPAGKLATATGVYGVAAGLPNVVALPAGVWLAQTWGFAPMFITASVLAVLAVPLAFAISGGRSHAGSGSGSGHLPMRTWAKFLAPTAVFAATAVALGGAMTFVPIAVPDPGTATVALFALSALMVLGRLLAGRIGDRVRAGRLLLPAAVISAIGMLGVALTTGAEAGALTVVAAAVFGFGFGAVQNDSLVTVMTRAGRNGLGTASTVWNIAYDGGVGVGAVLLGLVVAASSYTWGFAVLAVAIAAFAPVAFRLRGASADSPGGAAGVIDGDR</sequence>
<feature type="transmembrane region" description="Helical" evidence="5">
    <location>
        <begin position="137"/>
        <end position="158"/>
    </location>
</feature>
<keyword evidence="3 5" id="KW-1133">Transmembrane helix</keyword>
<dbReference type="EMBL" id="CP063169">
    <property type="protein sequence ID" value="QOR70978.1"/>
    <property type="molecule type" value="Genomic_DNA"/>
</dbReference>
<feature type="transmembrane region" description="Helical" evidence="5">
    <location>
        <begin position="270"/>
        <end position="287"/>
    </location>
</feature>
<dbReference type="Pfam" id="PF07690">
    <property type="entry name" value="MFS_1"/>
    <property type="match status" value="1"/>
</dbReference>
<dbReference type="PANTHER" id="PTHR23531:SF1">
    <property type="entry name" value="QUINOLENE RESISTANCE PROTEIN NORA"/>
    <property type="match status" value="1"/>
</dbReference>
<evidence type="ECO:0000256" key="2">
    <source>
        <dbReference type="ARBA" id="ARBA00022692"/>
    </source>
</evidence>
<dbReference type="RefSeq" id="WP_193497647.1">
    <property type="nucleotide sequence ID" value="NZ_CP063169.1"/>
</dbReference>
<feature type="transmembrane region" description="Helical" evidence="5">
    <location>
        <begin position="359"/>
        <end position="378"/>
    </location>
</feature>
<accession>A0A7M1STS2</accession>
<dbReference type="GO" id="GO:0005886">
    <property type="term" value="C:plasma membrane"/>
    <property type="evidence" value="ECO:0007669"/>
    <property type="project" value="UniProtKB-SubCell"/>
</dbReference>
<dbReference type="AlphaFoldDB" id="A0A7M1STS2"/>
<evidence type="ECO:0000259" key="6">
    <source>
        <dbReference type="PROSITE" id="PS50850"/>
    </source>
</evidence>
<dbReference type="SUPFAM" id="SSF103473">
    <property type="entry name" value="MFS general substrate transporter"/>
    <property type="match status" value="1"/>
</dbReference>
<protein>
    <submittedName>
        <fullName evidence="7">MFS transporter</fullName>
    </submittedName>
</protein>
<dbReference type="InterPro" id="IPR036259">
    <property type="entry name" value="MFS_trans_sf"/>
</dbReference>
<feature type="domain" description="Major facilitator superfamily (MFS) profile" evidence="6">
    <location>
        <begin position="12"/>
        <end position="385"/>
    </location>
</feature>
<feature type="transmembrane region" description="Helical" evidence="5">
    <location>
        <begin position="78"/>
        <end position="96"/>
    </location>
</feature>
<dbReference type="InterPro" id="IPR020846">
    <property type="entry name" value="MFS_dom"/>
</dbReference>
<keyword evidence="8" id="KW-1185">Reference proteome</keyword>
<gene>
    <name evidence="7" type="ORF">IM660_01270</name>
</gene>
<keyword evidence="4 5" id="KW-0472">Membrane</keyword>
<feature type="transmembrane region" description="Helical" evidence="5">
    <location>
        <begin position="293"/>
        <end position="312"/>
    </location>
</feature>
<feature type="transmembrane region" description="Helical" evidence="5">
    <location>
        <begin position="102"/>
        <end position="125"/>
    </location>
</feature>
<dbReference type="GO" id="GO:0022857">
    <property type="term" value="F:transmembrane transporter activity"/>
    <property type="evidence" value="ECO:0007669"/>
    <property type="project" value="InterPro"/>
</dbReference>
<evidence type="ECO:0000313" key="7">
    <source>
        <dbReference type="EMBL" id="QOR70978.1"/>
    </source>
</evidence>
<dbReference type="KEGG" id="halt:IM660_01270"/>
<feature type="transmembrane region" description="Helical" evidence="5">
    <location>
        <begin position="164"/>
        <end position="188"/>
    </location>
</feature>
<reference evidence="7 8" key="1">
    <citation type="submission" date="2020-10" db="EMBL/GenBank/DDBJ databases">
        <title>Haloactinobacterium sp. RN3S43, a bacterium isolated from saline soil.</title>
        <authorList>
            <person name="Sun J.-Q."/>
        </authorList>
    </citation>
    <scope>NUCLEOTIDE SEQUENCE [LARGE SCALE GENOMIC DNA]</scope>
    <source>
        <strain evidence="7 8">RN3S43</strain>
    </source>
</reference>
<feature type="transmembrane region" description="Helical" evidence="5">
    <location>
        <begin position="240"/>
        <end position="258"/>
    </location>
</feature>
<organism evidence="7 8">
    <name type="scientific">Ruania alkalisoli</name>
    <dbReference type="NCBI Taxonomy" id="2779775"/>
    <lineage>
        <taxon>Bacteria</taxon>
        <taxon>Bacillati</taxon>
        <taxon>Actinomycetota</taxon>
        <taxon>Actinomycetes</taxon>
        <taxon>Micrococcales</taxon>
        <taxon>Ruaniaceae</taxon>
        <taxon>Ruania</taxon>
    </lineage>
</organism>
<name>A0A7M1STS2_9MICO</name>
<feature type="transmembrane region" description="Helical" evidence="5">
    <location>
        <begin position="333"/>
        <end position="353"/>
    </location>
</feature>
<feature type="transmembrane region" description="Helical" evidence="5">
    <location>
        <begin position="209"/>
        <end position="234"/>
    </location>
</feature>
<feature type="transmembrane region" description="Helical" evidence="5">
    <location>
        <begin position="46"/>
        <end position="66"/>
    </location>
</feature>